<dbReference type="Proteomes" id="UP001152562">
    <property type="component" value="Unassembled WGS sequence"/>
</dbReference>
<sequence length="72" mass="8237">MASSWSLFLLPSSLNRHSHVIRQTSVIGLNLSETGLGNSFWCRVFSVLRIRLSPEKWLNPQLGENLTKTHQF</sequence>
<dbReference type="AlphaFoldDB" id="A0A9P0TG94"/>
<dbReference type="EMBL" id="CALOZG010000013">
    <property type="protein sequence ID" value="CAH4031136.1"/>
    <property type="molecule type" value="Genomic_DNA"/>
</dbReference>
<evidence type="ECO:0000313" key="1">
    <source>
        <dbReference type="EMBL" id="CAH4031136.1"/>
    </source>
</evidence>
<gene>
    <name evidence="1" type="ORF">PIBRA_LOCUS7701</name>
</gene>
<name>A0A9P0TG94_PIEBR</name>
<keyword evidence="2" id="KW-1185">Reference proteome</keyword>
<evidence type="ECO:0000313" key="2">
    <source>
        <dbReference type="Proteomes" id="UP001152562"/>
    </source>
</evidence>
<organism evidence="1 2">
    <name type="scientific">Pieris brassicae</name>
    <name type="common">White butterfly</name>
    <name type="synonym">Large white butterfly</name>
    <dbReference type="NCBI Taxonomy" id="7116"/>
    <lineage>
        <taxon>Eukaryota</taxon>
        <taxon>Metazoa</taxon>
        <taxon>Ecdysozoa</taxon>
        <taxon>Arthropoda</taxon>
        <taxon>Hexapoda</taxon>
        <taxon>Insecta</taxon>
        <taxon>Pterygota</taxon>
        <taxon>Neoptera</taxon>
        <taxon>Endopterygota</taxon>
        <taxon>Lepidoptera</taxon>
        <taxon>Glossata</taxon>
        <taxon>Ditrysia</taxon>
        <taxon>Papilionoidea</taxon>
        <taxon>Pieridae</taxon>
        <taxon>Pierinae</taxon>
        <taxon>Pieris</taxon>
    </lineage>
</organism>
<reference evidence="1" key="1">
    <citation type="submission" date="2022-05" db="EMBL/GenBank/DDBJ databases">
        <authorList>
            <person name="Okamura Y."/>
        </authorList>
    </citation>
    <scope>NUCLEOTIDE SEQUENCE</scope>
</reference>
<comment type="caution">
    <text evidence="1">The sequence shown here is derived from an EMBL/GenBank/DDBJ whole genome shotgun (WGS) entry which is preliminary data.</text>
</comment>
<proteinExistence type="predicted"/>
<accession>A0A9P0TG94</accession>
<protein>
    <submittedName>
        <fullName evidence="1">Uncharacterized protein</fullName>
    </submittedName>
</protein>